<dbReference type="Gene3D" id="3.90.320.10">
    <property type="match status" value="1"/>
</dbReference>
<proteinExistence type="predicted"/>
<dbReference type="InterPro" id="IPR051703">
    <property type="entry name" value="NF-kappa-B_Signaling_Reg"/>
</dbReference>
<evidence type="ECO:0000313" key="2">
    <source>
        <dbReference type="EMBL" id="QHS88051.1"/>
    </source>
</evidence>
<feature type="domain" description="YqaJ viral recombinase" evidence="1">
    <location>
        <begin position="122"/>
        <end position="255"/>
    </location>
</feature>
<organism evidence="2">
    <name type="scientific">viral metagenome</name>
    <dbReference type="NCBI Taxonomy" id="1070528"/>
    <lineage>
        <taxon>unclassified sequences</taxon>
        <taxon>metagenomes</taxon>
        <taxon>organismal metagenomes</taxon>
    </lineage>
</organism>
<dbReference type="EMBL" id="MN739091">
    <property type="protein sequence ID" value="QHS88051.1"/>
    <property type="molecule type" value="Genomic_DNA"/>
</dbReference>
<evidence type="ECO:0000259" key="1">
    <source>
        <dbReference type="Pfam" id="PF09588"/>
    </source>
</evidence>
<dbReference type="PANTHER" id="PTHR46609:SF6">
    <property type="entry name" value="EXONUCLEASE, PHAGE-TYPE_RECB, C-TERMINAL DOMAIN-CONTAINING PROTEIN-RELATED"/>
    <property type="match status" value="1"/>
</dbReference>
<name>A0A6C0B8M6_9ZZZZ</name>
<sequence length="445" mass="52274">MEFNDNDLLDIETNIYENIEEYLRLEIINVSSPHFYAELIEDVTNVIHDYWVDCGICTDDDYEEVENIVEHLLDVYLDFSVIPRRSISYHSFIEPLDKNIAEMLDKINALKNLPQPKQKTKEWYEFRYNLITASNIWKALSSPAQRNSLIYDKCKPLNMFQSSTNTESAMHWGIKYEPLTVMWYEHVYQTKLDDFGCIQHPIHKCIGASPDGINTDPTNKALFGRMVEIKNIVNREITGCPKEEYWVQTQVQMETCDLDECDFVETRFKEYENEEQFYLDNDHEHKGVILHFMLKTTNMSVNEISANLSAINSPIYKYMPFDISCNKDAINHWINETKLIYQNEMLLFSTLYWYLDEYSCVLIQRNRAWFQAAAPIIEDTWATILKEREEGYQHRAAKKRAIKVEPIVHVDKIDDSTSQSIRNMPLANSICLVKLNHNAFAEETL</sequence>
<dbReference type="InterPro" id="IPR011335">
    <property type="entry name" value="Restrct_endonuc-II-like"/>
</dbReference>
<dbReference type="InterPro" id="IPR019080">
    <property type="entry name" value="YqaJ_viral_recombinase"/>
</dbReference>
<dbReference type="Pfam" id="PF09588">
    <property type="entry name" value="YqaJ"/>
    <property type="match status" value="1"/>
</dbReference>
<dbReference type="CDD" id="cd22343">
    <property type="entry name" value="PDDEXK_lambda_exonuclease-like"/>
    <property type="match status" value="1"/>
</dbReference>
<protein>
    <recommendedName>
        <fullName evidence="1">YqaJ viral recombinase domain-containing protein</fullName>
    </recommendedName>
</protein>
<dbReference type="SUPFAM" id="SSF52980">
    <property type="entry name" value="Restriction endonuclease-like"/>
    <property type="match status" value="1"/>
</dbReference>
<reference evidence="2" key="1">
    <citation type="journal article" date="2020" name="Nature">
        <title>Giant virus diversity and host interactions through global metagenomics.</title>
        <authorList>
            <person name="Schulz F."/>
            <person name="Roux S."/>
            <person name="Paez-Espino D."/>
            <person name="Jungbluth S."/>
            <person name="Walsh D.A."/>
            <person name="Denef V.J."/>
            <person name="McMahon K.D."/>
            <person name="Konstantinidis K.T."/>
            <person name="Eloe-Fadrosh E.A."/>
            <person name="Kyrpides N.C."/>
            <person name="Woyke T."/>
        </authorList>
    </citation>
    <scope>NUCLEOTIDE SEQUENCE</scope>
    <source>
        <strain evidence="2">GVMAG-M-3300010158-13</strain>
    </source>
</reference>
<accession>A0A6C0B8M6</accession>
<dbReference type="InterPro" id="IPR011604">
    <property type="entry name" value="PDDEXK-like_dom_sf"/>
</dbReference>
<dbReference type="PANTHER" id="PTHR46609">
    <property type="entry name" value="EXONUCLEASE, PHAGE-TYPE/RECB, C-TERMINAL DOMAIN-CONTAINING PROTEIN"/>
    <property type="match status" value="1"/>
</dbReference>
<dbReference type="AlphaFoldDB" id="A0A6C0B8M6"/>